<dbReference type="InterPro" id="IPR027417">
    <property type="entry name" value="P-loop_NTPase"/>
</dbReference>
<dbReference type="RefSeq" id="WP_245883805.1">
    <property type="nucleotide sequence ID" value="NZ_PVTT01000002.1"/>
</dbReference>
<dbReference type="AlphaFoldDB" id="A0A2T0X2G7"/>
<comment type="subcellular location">
    <subcellularLocation>
        <location evidence="5">Cytoplasm</location>
    </subcellularLocation>
</comment>
<dbReference type="EC" id="2.7.1.24" evidence="5 6"/>
<keyword evidence="2 5" id="KW-0547">Nucleotide-binding</keyword>
<keyword evidence="5" id="KW-0963">Cytoplasm</keyword>
<dbReference type="HAMAP" id="MF_00376">
    <property type="entry name" value="Dephospho_CoA_kinase"/>
    <property type="match status" value="1"/>
</dbReference>
<comment type="pathway">
    <text evidence="5">Cofactor biosynthesis; coenzyme A biosynthesis; CoA from (R)-pantothenate: step 5/5.</text>
</comment>
<dbReference type="EMBL" id="PVTT01000002">
    <property type="protein sequence ID" value="PRY93131.1"/>
    <property type="molecule type" value="Genomic_DNA"/>
</dbReference>
<evidence type="ECO:0000313" key="8">
    <source>
        <dbReference type="Proteomes" id="UP000238801"/>
    </source>
</evidence>
<dbReference type="NCBIfam" id="TIGR00152">
    <property type="entry name" value="dephospho-CoA kinase"/>
    <property type="match status" value="1"/>
</dbReference>
<dbReference type="GO" id="GO:0004140">
    <property type="term" value="F:dephospho-CoA kinase activity"/>
    <property type="evidence" value="ECO:0007669"/>
    <property type="project" value="UniProtKB-UniRule"/>
</dbReference>
<proteinExistence type="inferred from homology"/>
<name>A0A2T0X2G7_9RHOB</name>
<evidence type="ECO:0000256" key="5">
    <source>
        <dbReference type="HAMAP-Rule" id="MF_00376"/>
    </source>
</evidence>
<dbReference type="CDD" id="cd02022">
    <property type="entry name" value="DPCK"/>
    <property type="match status" value="1"/>
</dbReference>
<feature type="binding site" evidence="5">
    <location>
        <begin position="15"/>
        <end position="20"/>
    </location>
    <ligand>
        <name>ATP</name>
        <dbReference type="ChEBI" id="CHEBI:30616"/>
    </ligand>
</feature>
<reference evidence="7 8" key="1">
    <citation type="submission" date="2018-03" db="EMBL/GenBank/DDBJ databases">
        <title>Genomic Encyclopedia of Archaeal and Bacterial Type Strains, Phase II (KMG-II): from individual species to whole genera.</title>
        <authorList>
            <person name="Goeker M."/>
        </authorList>
    </citation>
    <scope>NUCLEOTIDE SEQUENCE [LARGE SCALE GENOMIC DNA]</scope>
    <source>
        <strain evidence="7 8">DSM 29318</strain>
    </source>
</reference>
<sequence>MTRAGRIVGLTGSVGMGKTTTAEMFAAAGLPVWDADAEVGRLYAPGGAGVPVVEARFPQAVRDGAVDRAALRAALLSDAGALAAFEGEIHAHVAKARREWIDARAGDVILDVPLLFEAGIDAGCDLVVVCSAPEALQRERVLAREGMTEDRLAVILSRQMPDAEKRARADFVIDTSTMERAREGVRRVLEALR</sequence>
<evidence type="ECO:0000313" key="7">
    <source>
        <dbReference type="EMBL" id="PRY93131.1"/>
    </source>
</evidence>
<evidence type="ECO:0000256" key="4">
    <source>
        <dbReference type="ARBA" id="ARBA00022993"/>
    </source>
</evidence>
<keyword evidence="5" id="KW-0808">Transferase</keyword>
<dbReference type="InterPro" id="IPR001977">
    <property type="entry name" value="Depp_CoAkinase"/>
</dbReference>
<dbReference type="GO" id="GO:0005737">
    <property type="term" value="C:cytoplasm"/>
    <property type="evidence" value="ECO:0007669"/>
    <property type="project" value="UniProtKB-SubCell"/>
</dbReference>
<dbReference type="Proteomes" id="UP000238801">
    <property type="component" value="Unassembled WGS sequence"/>
</dbReference>
<dbReference type="UniPathway" id="UPA00241">
    <property type="reaction ID" value="UER00356"/>
</dbReference>
<keyword evidence="5 7" id="KW-0418">Kinase</keyword>
<evidence type="ECO:0000256" key="2">
    <source>
        <dbReference type="ARBA" id="ARBA00022741"/>
    </source>
</evidence>
<gene>
    <name evidence="5" type="primary">coaE</name>
    <name evidence="7" type="ORF">BCF33_1997</name>
</gene>
<protein>
    <recommendedName>
        <fullName evidence="5 6">Dephospho-CoA kinase</fullName>
        <ecNumber evidence="5 6">2.7.1.24</ecNumber>
    </recommendedName>
    <alternativeName>
        <fullName evidence="5">Dephosphocoenzyme A kinase</fullName>
    </alternativeName>
</protein>
<dbReference type="PANTHER" id="PTHR10695:SF46">
    <property type="entry name" value="BIFUNCTIONAL COENZYME A SYNTHASE-RELATED"/>
    <property type="match status" value="1"/>
</dbReference>
<keyword evidence="8" id="KW-1185">Reference proteome</keyword>
<dbReference type="Pfam" id="PF01121">
    <property type="entry name" value="CoaE"/>
    <property type="match status" value="1"/>
</dbReference>
<comment type="similarity">
    <text evidence="1 5">Belongs to the CoaE family.</text>
</comment>
<organism evidence="7 8">
    <name type="scientific">Hasllibacter halocynthiae</name>
    <dbReference type="NCBI Taxonomy" id="595589"/>
    <lineage>
        <taxon>Bacteria</taxon>
        <taxon>Pseudomonadati</taxon>
        <taxon>Pseudomonadota</taxon>
        <taxon>Alphaproteobacteria</taxon>
        <taxon>Rhodobacterales</taxon>
        <taxon>Roseobacteraceae</taxon>
        <taxon>Hasllibacter</taxon>
    </lineage>
</organism>
<evidence type="ECO:0000256" key="1">
    <source>
        <dbReference type="ARBA" id="ARBA00009018"/>
    </source>
</evidence>
<keyword evidence="4 5" id="KW-0173">Coenzyme A biosynthesis</keyword>
<dbReference type="PROSITE" id="PS51219">
    <property type="entry name" value="DPCK"/>
    <property type="match status" value="1"/>
</dbReference>
<dbReference type="GO" id="GO:0005524">
    <property type="term" value="F:ATP binding"/>
    <property type="evidence" value="ECO:0007669"/>
    <property type="project" value="UniProtKB-UniRule"/>
</dbReference>
<evidence type="ECO:0000256" key="6">
    <source>
        <dbReference type="NCBIfam" id="TIGR00152"/>
    </source>
</evidence>
<dbReference type="SUPFAM" id="SSF52540">
    <property type="entry name" value="P-loop containing nucleoside triphosphate hydrolases"/>
    <property type="match status" value="1"/>
</dbReference>
<dbReference type="Gene3D" id="3.40.50.300">
    <property type="entry name" value="P-loop containing nucleotide triphosphate hydrolases"/>
    <property type="match status" value="1"/>
</dbReference>
<keyword evidence="3 5" id="KW-0067">ATP-binding</keyword>
<comment type="function">
    <text evidence="5">Catalyzes the phosphorylation of the 3'-hydroxyl group of dephosphocoenzyme A to form coenzyme A.</text>
</comment>
<evidence type="ECO:0000256" key="3">
    <source>
        <dbReference type="ARBA" id="ARBA00022840"/>
    </source>
</evidence>
<dbReference type="GO" id="GO:0015937">
    <property type="term" value="P:coenzyme A biosynthetic process"/>
    <property type="evidence" value="ECO:0007669"/>
    <property type="project" value="UniProtKB-UniRule"/>
</dbReference>
<accession>A0A2T0X2G7</accession>
<dbReference type="PANTHER" id="PTHR10695">
    <property type="entry name" value="DEPHOSPHO-COA KINASE-RELATED"/>
    <property type="match status" value="1"/>
</dbReference>
<comment type="caution">
    <text evidence="7">The sequence shown here is derived from an EMBL/GenBank/DDBJ whole genome shotgun (WGS) entry which is preliminary data.</text>
</comment>
<comment type="catalytic activity">
    <reaction evidence="5">
        <text>3'-dephospho-CoA + ATP = ADP + CoA + H(+)</text>
        <dbReference type="Rhea" id="RHEA:18245"/>
        <dbReference type="ChEBI" id="CHEBI:15378"/>
        <dbReference type="ChEBI" id="CHEBI:30616"/>
        <dbReference type="ChEBI" id="CHEBI:57287"/>
        <dbReference type="ChEBI" id="CHEBI:57328"/>
        <dbReference type="ChEBI" id="CHEBI:456216"/>
        <dbReference type="EC" id="2.7.1.24"/>
    </reaction>
</comment>